<organism evidence="1 2">
    <name type="scientific">Prorocentrum cordatum</name>
    <dbReference type="NCBI Taxonomy" id="2364126"/>
    <lineage>
        <taxon>Eukaryota</taxon>
        <taxon>Sar</taxon>
        <taxon>Alveolata</taxon>
        <taxon>Dinophyceae</taxon>
        <taxon>Prorocentrales</taxon>
        <taxon>Prorocentraceae</taxon>
        <taxon>Prorocentrum</taxon>
    </lineage>
</organism>
<name>A0ABN9RR09_9DINO</name>
<keyword evidence="2" id="KW-1185">Reference proteome</keyword>
<dbReference type="EMBL" id="CAUYUJ010007691">
    <property type="protein sequence ID" value="CAK0821690.1"/>
    <property type="molecule type" value="Genomic_DNA"/>
</dbReference>
<comment type="caution">
    <text evidence="1">The sequence shown here is derived from an EMBL/GenBank/DDBJ whole genome shotgun (WGS) entry which is preliminary data.</text>
</comment>
<evidence type="ECO:0000313" key="1">
    <source>
        <dbReference type="EMBL" id="CAK0821690.1"/>
    </source>
</evidence>
<dbReference type="Proteomes" id="UP001189429">
    <property type="component" value="Unassembled WGS sequence"/>
</dbReference>
<gene>
    <name evidence="1" type="ORF">PCOR1329_LOCUS22892</name>
</gene>
<accession>A0ABN9RR09</accession>
<evidence type="ECO:0000313" key="2">
    <source>
        <dbReference type="Proteomes" id="UP001189429"/>
    </source>
</evidence>
<sequence length="206" mass="22439">MAAPSGGIENDTNSGAAAECADDLEVRNAAAVELRISVSPVEKLEHLRAFCFPSWRKRPPHPCLDVTADLEHSLLVVEMDGSSHFRGEGEATALEDNGPEALAIAEDAWSKAVDKELKKLVVEDLGKKSGDGGVLLNTAFTEEGMEKLQKHEQEEKVKVVFRGDGHVLLVGAKAKLDKKTVAIRTLVTHFHWRLVGQYQGQSAVDY</sequence>
<protein>
    <submittedName>
        <fullName evidence="1">Uncharacterized protein</fullName>
    </submittedName>
</protein>
<proteinExistence type="predicted"/>
<reference evidence="1" key="1">
    <citation type="submission" date="2023-10" db="EMBL/GenBank/DDBJ databases">
        <authorList>
            <person name="Chen Y."/>
            <person name="Shah S."/>
            <person name="Dougan E. K."/>
            <person name="Thang M."/>
            <person name="Chan C."/>
        </authorList>
    </citation>
    <scope>NUCLEOTIDE SEQUENCE [LARGE SCALE GENOMIC DNA]</scope>
</reference>